<feature type="domain" description="Protein FecR C-terminal" evidence="3">
    <location>
        <begin position="261"/>
        <end position="329"/>
    </location>
</feature>
<dbReference type="EMBL" id="QSCF01000008">
    <property type="protein sequence ID" value="RGX79632.1"/>
    <property type="molecule type" value="Genomic_DNA"/>
</dbReference>
<dbReference type="InterPro" id="IPR032508">
    <property type="entry name" value="FecR_C"/>
</dbReference>
<accession>A0A1M6KQT1</accession>
<dbReference type="Gene3D" id="3.55.50.30">
    <property type="match status" value="1"/>
</dbReference>
<reference evidence="6" key="1">
    <citation type="submission" date="2016-11" db="EMBL/GenBank/DDBJ databases">
        <authorList>
            <person name="Varghese N."/>
            <person name="Submissions S."/>
        </authorList>
    </citation>
    <scope>NUCLEOTIDE SEQUENCE [LARGE SCALE GENOMIC DNA]</scope>
    <source>
        <strain evidence="6">DSM 26884</strain>
    </source>
</reference>
<sequence>MMKEGINKLDEELMVKFLMGECSEEELHKVNTWLDESGENARELFRIEQIYHLGRSEEFADEKRIERAEKQLFKRLKQEEAKRYKMRRMNTWMRYAAMFIGIFFISGLSYHIYQSQSETDDLVAVTATDKVKELMLPDGTKVWLNKYTTLKYPREFSEKGRNVYMEGEAYFEVKRDTEKPFIVRSEAMQVRVLGTVFNLKSDKANPLAVATLVKGEIEVKGNHDEGMIVLSPGQKAELNGMTRRLVVKQVDTGIENWHNNQFVFEKADIFTIARTLESSYGVKIILAPDMNSTKTYTGALKKKNTVEEVLNSVKNVIPIEYKIVGNSVFLSSRK</sequence>
<evidence type="ECO:0000313" key="6">
    <source>
        <dbReference type="Proteomes" id="UP000184192"/>
    </source>
</evidence>
<dbReference type="GO" id="GO:0016989">
    <property type="term" value="F:sigma factor antagonist activity"/>
    <property type="evidence" value="ECO:0007669"/>
    <property type="project" value="TreeGrafter"/>
</dbReference>
<dbReference type="Gene3D" id="2.60.120.1440">
    <property type="match status" value="1"/>
</dbReference>
<dbReference type="PANTHER" id="PTHR30273:SF2">
    <property type="entry name" value="PROTEIN FECR"/>
    <property type="match status" value="1"/>
</dbReference>
<evidence type="ECO:0000313" key="4">
    <source>
        <dbReference type="EMBL" id="RGX79632.1"/>
    </source>
</evidence>
<proteinExistence type="predicted"/>
<protein>
    <submittedName>
        <fullName evidence="5">FecR family protein</fullName>
    </submittedName>
</protein>
<reference evidence="5" key="2">
    <citation type="submission" date="2016-11" db="EMBL/GenBank/DDBJ databases">
        <authorList>
            <person name="Jaros S."/>
            <person name="Januszkiewicz K."/>
            <person name="Wedrychowicz H."/>
        </authorList>
    </citation>
    <scope>NUCLEOTIDE SEQUENCE [LARGE SCALE GENOMIC DNA]</scope>
    <source>
        <strain evidence="5">DSM 26884</strain>
    </source>
</reference>
<dbReference type="FunFam" id="2.60.120.1440:FF:000001">
    <property type="entry name" value="Putative anti-sigma factor"/>
    <property type="match status" value="1"/>
</dbReference>
<feature type="transmembrane region" description="Helical" evidence="1">
    <location>
        <begin position="92"/>
        <end position="113"/>
    </location>
</feature>
<dbReference type="RefSeq" id="WP_081795832.1">
    <property type="nucleotide sequence ID" value="NZ_CABMFG010000008.1"/>
</dbReference>
<dbReference type="OrthoDB" id="1098987at2"/>
<dbReference type="PANTHER" id="PTHR30273">
    <property type="entry name" value="PERIPLASMIC SIGNAL SENSOR AND SIGMA FACTOR ACTIVATOR FECR-RELATED"/>
    <property type="match status" value="1"/>
</dbReference>
<evidence type="ECO:0000256" key="1">
    <source>
        <dbReference type="SAM" id="Phobius"/>
    </source>
</evidence>
<dbReference type="AlphaFoldDB" id="A0A1M6KQT1"/>
<keyword evidence="1" id="KW-1133">Transmembrane helix</keyword>
<evidence type="ECO:0000313" key="5">
    <source>
        <dbReference type="EMBL" id="SHJ61343.1"/>
    </source>
</evidence>
<dbReference type="Pfam" id="PF16344">
    <property type="entry name" value="FecR_C"/>
    <property type="match status" value="1"/>
</dbReference>
<dbReference type="Proteomes" id="UP000184192">
    <property type="component" value="Unassembled WGS sequence"/>
</dbReference>
<dbReference type="InterPro" id="IPR006860">
    <property type="entry name" value="FecR"/>
</dbReference>
<dbReference type="Proteomes" id="UP000286075">
    <property type="component" value="Unassembled WGS sequence"/>
</dbReference>
<dbReference type="Pfam" id="PF04773">
    <property type="entry name" value="FecR"/>
    <property type="match status" value="1"/>
</dbReference>
<gene>
    <name evidence="4" type="ORF">DXA68_06800</name>
    <name evidence="5" type="ORF">SAMN05444350_14013</name>
</gene>
<evidence type="ECO:0000259" key="3">
    <source>
        <dbReference type="Pfam" id="PF16344"/>
    </source>
</evidence>
<reference evidence="4 7" key="3">
    <citation type="submission" date="2018-08" db="EMBL/GenBank/DDBJ databases">
        <title>A genome reference for cultivated species of the human gut microbiota.</title>
        <authorList>
            <person name="Zou Y."/>
            <person name="Xue W."/>
            <person name="Luo G."/>
        </authorList>
    </citation>
    <scope>NUCLEOTIDE SEQUENCE [LARGE SCALE GENOMIC DNA]</scope>
    <source>
        <strain evidence="4 7">OF03-9BH</strain>
    </source>
</reference>
<dbReference type="eggNOG" id="COG3712">
    <property type="taxonomic scope" value="Bacteria"/>
</dbReference>
<evidence type="ECO:0000313" key="7">
    <source>
        <dbReference type="Proteomes" id="UP000286075"/>
    </source>
</evidence>
<dbReference type="EMBL" id="FQZN01000040">
    <property type="protein sequence ID" value="SHJ61343.1"/>
    <property type="molecule type" value="Genomic_DNA"/>
</dbReference>
<keyword evidence="1" id="KW-0472">Membrane</keyword>
<dbReference type="InterPro" id="IPR012373">
    <property type="entry name" value="Ferrdict_sens_TM"/>
</dbReference>
<name>A0A1M6KQT1_9BACE</name>
<keyword evidence="1" id="KW-0812">Transmembrane</keyword>
<feature type="domain" description="FecR protein" evidence="2">
    <location>
        <begin position="125"/>
        <end position="216"/>
    </location>
</feature>
<keyword evidence="6" id="KW-1185">Reference proteome</keyword>
<dbReference type="PIRSF" id="PIRSF018266">
    <property type="entry name" value="FecR"/>
    <property type="match status" value="1"/>
</dbReference>
<dbReference type="GeneID" id="92714389"/>
<organism evidence="5 6">
    <name type="scientific">Bacteroides stercorirosoris</name>
    <dbReference type="NCBI Taxonomy" id="871324"/>
    <lineage>
        <taxon>Bacteria</taxon>
        <taxon>Pseudomonadati</taxon>
        <taxon>Bacteroidota</taxon>
        <taxon>Bacteroidia</taxon>
        <taxon>Bacteroidales</taxon>
        <taxon>Bacteroidaceae</taxon>
        <taxon>Bacteroides</taxon>
    </lineage>
</organism>
<evidence type="ECO:0000259" key="2">
    <source>
        <dbReference type="Pfam" id="PF04773"/>
    </source>
</evidence>